<feature type="region of interest" description="Disordered" evidence="4">
    <location>
        <begin position="193"/>
        <end position="225"/>
    </location>
</feature>
<dbReference type="Gene3D" id="1.10.510.10">
    <property type="entry name" value="Transferase(Phosphotransferase) domain 1"/>
    <property type="match status" value="1"/>
</dbReference>
<evidence type="ECO:0000259" key="6">
    <source>
        <dbReference type="PROSITE" id="PS50011"/>
    </source>
</evidence>
<organism evidence="7 8">
    <name type="scientific">Streptantibioticus parmotrematis</name>
    <dbReference type="NCBI Taxonomy" id="2873249"/>
    <lineage>
        <taxon>Bacteria</taxon>
        <taxon>Bacillati</taxon>
        <taxon>Actinomycetota</taxon>
        <taxon>Actinomycetes</taxon>
        <taxon>Kitasatosporales</taxon>
        <taxon>Streptomycetaceae</taxon>
        <taxon>Streptantibioticus</taxon>
    </lineage>
</organism>
<keyword evidence="8" id="KW-1185">Reference proteome</keyword>
<protein>
    <submittedName>
        <fullName evidence="7">Protein tyrosine kinase</fullName>
    </submittedName>
</protein>
<keyword evidence="7" id="KW-0808">Transferase</keyword>
<dbReference type="RefSeq" id="WP_222973698.1">
    <property type="nucleotide sequence ID" value="NZ_JAINVZ010000002.1"/>
</dbReference>
<dbReference type="PROSITE" id="PS50011">
    <property type="entry name" value="PROTEIN_KINASE_DOM"/>
    <property type="match status" value="1"/>
</dbReference>
<gene>
    <name evidence="7" type="ORF">K7472_03280</name>
</gene>
<comment type="similarity">
    <text evidence="1">Belongs to the protein kinase superfamily. STE Ser/Thr protein kinase family. STE20 subfamily.</text>
</comment>
<dbReference type="InterPro" id="IPR000719">
    <property type="entry name" value="Prot_kinase_dom"/>
</dbReference>
<dbReference type="InterPro" id="IPR011009">
    <property type="entry name" value="Kinase-like_dom_sf"/>
</dbReference>
<evidence type="ECO:0000313" key="7">
    <source>
        <dbReference type="EMBL" id="MBY8883863.1"/>
    </source>
</evidence>
<keyword evidence="5" id="KW-1133">Transmembrane helix</keyword>
<feature type="domain" description="Protein kinase" evidence="6">
    <location>
        <begin position="1"/>
        <end position="342"/>
    </location>
</feature>
<keyword evidence="3" id="KW-0067">ATP-binding</keyword>
<feature type="compositionally biased region" description="Basic and acidic residues" evidence="4">
    <location>
        <begin position="194"/>
        <end position="204"/>
    </location>
</feature>
<dbReference type="GO" id="GO:0016301">
    <property type="term" value="F:kinase activity"/>
    <property type="evidence" value="ECO:0007669"/>
    <property type="project" value="UniProtKB-KW"/>
</dbReference>
<reference evidence="7 8" key="1">
    <citation type="submission" date="2021-08" db="EMBL/GenBank/DDBJ databases">
        <title>Streptomyces sp. PTM05 isolated from lichen.</title>
        <authorList>
            <person name="Somphong A."/>
            <person name="Phongsopitanun W."/>
            <person name="Tanasupawat S."/>
        </authorList>
    </citation>
    <scope>NUCLEOTIDE SEQUENCE [LARGE SCALE GENOMIC DNA]</scope>
    <source>
        <strain evidence="7 8">Ptm05</strain>
    </source>
</reference>
<keyword evidence="7" id="KW-0418">Kinase</keyword>
<dbReference type="InterPro" id="IPR051931">
    <property type="entry name" value="PAK3-like"/>
</dbReference>
<dbReference type="PANTHER" id="PTHR45832">
    <property type="entry name" value="SERINE/THREONINE-PROTEIN KINASE SAMKA-RELATED-RELATED"/>
    <property type="match status" value="1"/>
</dbReference>
<feature type="transmembrane region" description="Helical" evidence="5">
    <location>
        <begin position="438"/>
        <end position="461"/>
    </location>
</feature>
<evidence type="ECO:0000256" key="2">
    <source>
        <dbReference type="ARBA" id="ARBA00022741"/>
    </source>
</evidence>
<dbReference type="SUPFAM" id="SSF56112">
    <property type="entry name" value="Protein kinase-like (PK-like)"/>
    <property type="match status" value="1"/>
</dbReference>
<dbReference type="EMBL" id="JAINVZ010000002">
    <property type="protein sequence ID" value="MBY8883863.1"/>
    <property type="molecule type" value="Genomic_DNA"/>
</dbReference>
<comment type="caution">
    <text evidence="7">The sequence shown here is derived from an EMBL/GenBank/DDBJ whole genome shotgun (WGS) entry which is preliminary data.</text>
</comment>
<dbReference type="Proteomes" id="UP001198565">
    <property type="component" value="Unassembled WGS sequence"/>
</dbReference>
<accession>A0ABS7QLP9</accession>
<evidence type="ECO:0000256" key="4">
    <source>
        <dbReference type="SAM" id="MobiDB-lite"/>
    </source>
</evidence>
<evidence type="ECO:0000313" key="8">
    <source>
        <dbReference type="Proteomes" id="UP001198565"/>
    </source>
</evidence>
<feature type="region of interest" description="Disordered" evidence="4">
    <location>
        <begin position="387"/>
        <end position="432"/>
    </location>
</feature>
<sequence length="654" mass="69193">MEEYAGRVLGGRYRLPRPRADEFELVETRAYDTYSEQEVLVRQLLLPEIVQAEVVGAEPATGGGGDGGDPARRALEAARAAAAIPDHPRLVQVFDVLVENGSLWVVSELVPARPVAALIAEEHLSPYRAAEVASDLLGGLGALHAHGWAHRNITAHTVLVCDDGRAMLDGLAFGAAQEALCGYDPVPAQVLTAPRREDGGRGDEGGGGDGADGDEARERAGWGGPDSALALERARQARMTVVGPVTERWAPEQAVAPVGGNWQLAPPVGPAADLWALGALLFRCVQGHPAFPEESAAELVALVCAEPPALAEECGPLRPVVESLLRQDPDERPEFEELRGWLRSLIRSAPEPGVGTRTLQVPSDHVDPRRLPEIRRKGELVRLRGRKASRAHVEHGRHARARRAPRGGPVAVPEREIPLVTRQSGHADAPARRGPRRLGLLLIALVLAALLAGLAYATLLMPHRRTGSGARPAPGTGTVSSSGAQDAPTPSDHSMAPGPTVPAGFALRKDPAGFTVAVPDGWTRSTGPDDETVYASNDATYRLVVADGRDTVASYGSDPLTYENQKEPELSDFRASSWASSSDVKNVQLTGAPAAEGTFTWRDPDSGEQLYARNLAVLNGGAYDVVLVIGPDDQQASVDADFTAAAGSFRPGSS</sequence>
<evidence type="ECO:0000256" key="3">
    <source>
        <dbReference type="ARBA" id="ARBA00022840"/>
    </source>
</evidence>
<feature type="region of interest" description="Disordered" evidence="4">
    <location>
        <begin position="466"/>
        <end position="504"/>
    </location>
</feature>
<name>A0ABS7QLP9_9ACTN</name>
<dbReference type="SMART" id="SM00220">
    <property type="entry name" value="S_TKc"/>
    <property type="match status" value="1"/>
</dbReference>
<evidence type="ECO:0000256" key="5">
    <source>
        <dbReference type="SAM" id="Phobius"/>
    </source>
</evidence>
<keyword evidence="5" id="KW-0472">Membrane</keyword>
<keyword evidence="2" id="KW-0547">Nucleotide-binding</keyword>
<dbReference type="PANTHER" id="PTHR45832:SF22">
    <property type="entry name" value="SERINE_THREONINE-PROTEIN KINASE SAMKA-RELATED"/>
    <property type="match status" value="1"/>
</dbReference>
<keyword evidence="5" id="KW-0812">Transmembrane</keyword>
<proteinExistence type="inferred from homology"/>
<evidence type="ECO:0000256" key="1">
    <source>
        <dbReference type="ARBA" id="ARBA00008874"/>
    </source>
</evidence>